<dbReference type="InterPro" id="IPR050190">
    <property type="entry name" value="UPF0213_domain"/>
</dbReference>
<evidence type="ECO:0000259" key="2">
    <source>
        <dbReference type="PROSITE" id="PS50164"/>
    </source>
</evidence>
<dbReference type="InterPro" id="IPR035901">
    <property type="entry name" value="GIY-YIG_endonuc_sf"/>
</dbReference>
<keyword evidence="3" id="KW-0540">Nuclease</keyword>
<organism evidence="3 4">
    <name type="scientific">Kryptobacter tengchongensis</name>
    <dbReference type="NCBI Taxonomy" id="1643429"/>
    <lineage>
        <taxon>Bacteria</taxon>
        <taxon>Pseudomonadati</taxon>
        <taxon>Candidatus Kryptoniota</taxon>
        <taxon>Candidatus Kryptobacter</taxon>
    </lineage>
</organism>
<dbReference type="RefSeq" id="WP_072150477.1">
    <property type="nucleotide sequence ID" value="NZ_CZVU01000047.1"/>
</dbReference>
<keyword evidence="3" id="KW-0255">Endonuclease</keyword>
<sequence length="84" mass="10063">MSYFVYILKSLKDGGFYIGHTKNVGERLRQHNLGKVRSTRGRRPLKLIYVEEFTTRSEAFKRESFLKSPEGYFEKLRIIERFNK</sequence>
<dbReference type="Pfam" id="PF01541">
    <property type="entry name" value="GIY-YIG"/>
    <property type="match status" value="1"/>
</dbReference>
<dbReference type="EMBL" id="CZVU01000047">
    <property type="protein sequence ID" value="CUT02274.1"/>
    <property type="molecule type" value="Genomic_DNA"/>
</dbReference>
<proteinExistence type="inferred from homology"/>
<reference evidence="3 4" key="1">
    <citation type="submission" date="2015-11" db="EMBL/GenBank/DDBJ databases">
        <authorList>
            <person name="Varghese N."/>
        </authorList>
    </citation>
    <scope>NUCLEOTIDE SEQUENCE [LARGE SCALE GENOMIC DNA]</scope>
    <source>
        <strain evidence="3 4">JGI-24</strain>
    </source>
</reference>
<dbReference type="CDD" id="cd10456">
    <property type="entry name" value="GIY-YIG_UPF0213"/>
    <property type="match status" value="1"/>
</dbReference>
<dbReference type="AlphaFoldDB" id="A0A656D7T3"/>
<dbReference type="Gene3D" id="3.40.1440.10">
    <property type="entry name" value="GIY-YIG endonuclease"/>
    <property type="match status" value="1"/>
</dbReference>
<dbReference type="SUPFAM" id="SSF82771">
    <property type="entry name" value="GIY-YIG endonuclease"/>
    <property type="match status" value="1"/>
</dbReference>
<dbReference type="PANTHER" id="PTHR34477:SF1">
    <property type="entry name" value="UPF0213 PROTEIN YHBQ"/>
    <property type="match status" value="1"/>
</dbReference>
<name>A0A656D7T3_KRYT1</name>
<keyword evidence="3" id="KW-0378">Hydrolase</keyword>
<dbReference type="Proteomes" id="UP000243065">
    <property type="component" value="Unassembled WGS sequence"/>
</dbReference>
<evidence type="ECO:0000313" key="4">
    <source>
        <dbReference type="Proteomes" id="UP000243065"/>
    </source>
</evidence>
<comment type="similarity">
    <text evidence="1">Belongs to the UPF0213 family.</text>
</comment>
<gene>
    <name evidence="3" type="ORF">JGI24_01095</name>
</gene>
<dbReference type="PROSITE" id="PS50164">
    <property type="entry name" value="GIY_YIG"/>
    <property type="match status" value="1"/>
</dbReference>
<protein>
    <submittedName>
        <fullName evidence="3">Putative endonuclease</fullName>
    </submittedName>
</protein>
<dbReference type="PANTHER" id="PTHR34477">
    <property type="entry name" value="UPF0213 PROTEIN YHBQ"/>
    <property type="match status" value="1"/>
</dbReference>
<dbReference type="OrthoDB" id="1495241at2"/>
<evidence type="ECO:0000256" key="1">
    <source>
        <dbReference type="ARBA" id="ARBA00007435"/>
    </source>
</evidence>
<dbReference type="SMART" id="SM00465">
    <property type="entry name" value="GIYc"/>
    <property type="match status" value="1"/>
</dbReference>
<dbReference type="InterPro" id="IPR000305">
    <property type="entry name" value="GIY-YIG_endonuc"/>
</dbReference>
<dbReference type="GO" id="GO:0004519">
    <property type="term" value="F:endonuclease activity"/>
    <property type="evidence" value="ECO:0007669"/>
    <property type="project" value="UniProtKB-KW"/>
</dbReference>
<keyword evidence="4" id="KW-1185">Reference proteome</keyword>
<evidence type="ECO:0000313" key="3">
    <source>
        <dbReference type="EMBL" id="CUT02274.1"/>
    </source>
</evidence>
<accession>A0A656D7T3</accession>
<feature type="domain" description="GIY-YIG" evidence="2">
    <location>
        <begin position="1"/>
        <end position="78"/>
    </location>
</feature>